<comment type="caution">
    <text evidence="2">The sequence shown here is derived from an EMBL/GenBank/DDBJ whole genome shotgun (WGS) entry which is preliminary data.</text>
</comment>
<dbReference type="AlphaFoldDB" id="A0A2T6ZBL9"/>
<gene>
    <name evidence="2" type="ORF">B9Z19DRAFT_1069423</name>
</gene>
<evidence type="ECO:0000313" key="3">
    <source>
        <dbReference type="Proteomes" id="UP000244722"/>
    </source>
</evidence>
<proteinExistence type="predicted"/>
<accession>A0A2T6ZBL9</accession>
<feature type="region of interest" description="Disordered" evidence="1">
    <location>
        <begin position="93"/>
        <end position="139"/>
    </location>
</feature>
<feature type="compositionally biased region" description="Polar residues" evidence="1">
    <location>
        <begin position="93"/>
        <end position="130"/>
    </location>
</feature>
<reference evidence="2 3" key="1">
    <citation type="submission" date="2017-04" db="EMBL/GenBank/DDBJ databases">
        <title>Draft genome sequence of Tuber borchii Vittad., a whitish edible truffle.</title>
        <authorList>
            <consortium name="DOE Joint Genome Institute"/>
            <person name="Murat C."/>
            <person name="Kuo A."/>
            <person name="Barry K.W."/>
            <person name="Clum A."/>
            <person name="Dockter R.B."/>
            <person name="Fauchery L."/>
            <person name="Iotti M."/>
            <person name="Kohler A."/>
            <person name="Labutti K."/>
            <person name="Lindquist E.A."/>
            <person name="Lipzen A."/>
            <person name="Ohm R.A."/>
            <person name="Wang M."/>
            <person name="Grigoriev I.V."/>
            <person name="Zambonelli A."/>
            <person name="Martin F.M."/>
        </authorList>
    </citation>
    <scope>NUCLEOTIDE SEQUENCE [LARGE SCALE GENOMIC DNA]</scope>
    <source>
        <strain evidence="2 3">Tbo3840</strain>
    </source>
</reference>
<evidence type="ECO:0000313" key="2">
    <source>
        <dbReference type="EMBL" id="PUU72892.1"/>
    </source>
</evidence>
<dbReference type="Proteomes" id="UP000244722">
    <property type="component" value="Unassembled WGS sequence"/>
</dbReference>
<organism evidence="2 3">
    <name type="scientific">Tuber borchii</name>
    <name type="common">White truffle</name>
    <dbReference type="NCBI Taxonomy" id="42251"/>
    <lineage>
        <taxon>Eukaryota</taxon>
        <taxon>Fungi</taxon>
        <taxon>Dikarya</taxon>
        <taxon>Ascomycota</taxon>
        <taxon>Pezizomycotina</taxon>
        <taxon>Pezizomycetes</taxon>
        <taxon>Pezizales</taxon>
        <taxon>Tuberaceae</taxon>
        <taxon>Tuber</taxon>
    </lineage>
</organism>
<name>A0A2T6ZBL9_TUBBO</name>
<protein>
    <submittedName>
        <fullName evidence="2">Uncharacterized protein</fullName>
    </submittedName>
</protein>
<evidence type="ECO:0000256" key="1">
    <source>
        <dbReference type="SAM" id="MobiDB-lite"/>
    </source>
</evidence>
<sequence>MSFSKFLTRSTTSVRTDTFRHPANRMCTAINRCLRPAINHAQQRGGLPITMLRHSPSLMRYEAKSLKHSREQHAGFREQEAIRSREQQAVSFQHFENQPNCYREQQAQSREQETLGSQKQQVTLRSQKQLARSLERFEG</sequence>
<keyword evidence="3" id="KW-1185">Reference proteome</keyword>
<dbReference type="EMBL" id="NESQ01000447">
    <property type="protein sequence ID" value="PUU72892.1"/>
    <property type="molecule type" value="Genomic_DNA"/>
</dbReference>